<keyword evidence="2" id="KW-0812">Transmembrane</keyword>
<dbReference type="RefSeq" id="WP_147683898.1">
    <property type="nucleotide sequence ID" value="NZ_VDUX01000002.1"/>
</dbReference>
<feature type="transmembrane region" description="Helical" evidence="2">
    <location>
        <begin position="122"/>
        <end position="141"/>
    </location>
</feature>
<dbReference type="EMBL" id="VDUX01000002">
    <property type="protein sequence ID" value="TXL61806.1"/>
    <property type="molecule type" value="Genomic_DNA"/>
</dbReference>
<gene>
    <name evidence="3" type="ORF">FHP06_03515</name>
</gene>
<keyword evidence="2" id="KW-1133">Transmembrane helix</keyword>
<reference evidence="3 4" key="1">
    <citation type="submission" date="2019-06" db="EMBL/GenBank/DDBJ databases">
        <title>Aeromicrobium sp. nov., isolated from a maize field.</title>
        <authorList>
            <person name="Lin S.-Y."/>
            <person name="Tsai C.-F."/>
            <person name="Young C.-C."/>
        </authorList>
    </citation>
    <scope>NUCLEOTIDE SEQUENCE [LARGE SCALE GENOMIC DNA]</scope>
    <source>
        <strain evidence="3 4">CC-CFT486</strain>
    </source>
</reference>
<dbReference type="Proteomes" id="UP000321571">
    <property type="component" value="Unassembled WGS sequence"/>
</dbReference>
<name>A0A5C8NL09_9ACTN</name>
<sequence>MTKPGDGEVGDSGTWKASAESKDKAKKLRIYAIVLWLAGIAVEIGAIFGLLLNDSILTEKATVDDKGVLTSTNGFPTWAFALLIALLVIDGILVVIGSMLWKKANEYDPASKADTVRFFVQNQLGAFIPIIAFLPIIILIFLNKNMDKTQKGVAGAVGIVVALAAVVLGIDFNPESVEKYTAEKQAVIQLLGKDEVFWAGGGQVYHVCGNVPDLSDSTVESGKTADAVAAGKPRLTLKLESELKACNRAVPNNVDEIVAAIRDVQQGKSEEQVLPSPDWTGVDNAPSGGAIDTLNDAIKDVKDAA</sequence>
<evidence type="ECO:0000313" key="4">
    <source>
        <dbReference type="Proteomes" id="UP000321571"/>
    </source>
</evidence>
<evidence type="ECO:0000256" key="1">
    <source>
        <dbReference type="SAM" id="MobiDB-lite"/>
    </source>
</evidence>
<evidence type="ECO:0000256" key="2">
    <source>
        <dbReference type="SAM" id="Phobius"/>
    </source>
</evidence>
<proteinExistence type="predicted"/>
<protein>
    <submittedName>
        <fullName evidence="3">Uncharacterized protein</fullName>
    </submittedName>
</protein>
<dbReference type="OrthoDB" id="7544025at2"/>
<keyword evidence="4" id="KW-1185">Reference proteome</keyword>
<feature type="transmembrane region" description="Helical" evidence="2">
    <location>
        <begin position="78"/>
        <end position="101"/>
    </location>
</feature>
<feature type="transmembrane region" description="Helical" evidence="2">
    <location>
        <begin position="153"/>
        <end position="170"/>
    </location>
</feature>
<evidence type="ECO:0000313" key="3">
    <source>
        <dbReference type="EMBL" id="TXL61806.1"/>
    </source>
</evidence>
<accession>A0A5C8NL09</accession>
<feature type="transmembrane region" description="Helical" evidence="2">
    <location>
        <begin position="30"/>
        <end position="52"/>
    </location>
</feature>
<keyword evidence="2" id="KW-0472">Membrane</keyword>
<comment type="caution">
    <text evidence="3">The sequence shown here is derived from an EMBL/GenBank/DDBJ whole genome shotgun (WGS) entry which is preliminary data.</text>
</comment>
<organism evidence="3 4">
    <name type="scientific">Aeromicrobium terrae</name>
    <dbReference type="NCBI Taxonomy" id="2498846"/>
    <lineage>
        <taxon>Bacteria</taxon>
        <taxon>Bacillati</taxon>
        <taxon>Actinomycetota</taxon>
        <taxon>Actinomycetes</taxon>
        <taxon>Propionibacteriales</taxon>
        <taxon>Nocardioidaceae</taxon>
        <taxon>Aeromicrobium</taxon>
    </lineage>
</organism>
<feature type="region of interest" description="Disordered" evidence="1">
    <location>
        <begin position="268"/>
        <end position="293"/>
    </location>
</feature>
<dbReference type="AlphaFoldDB" id="A0A5C8NL09"/>